<feature type="region of interest" description="Disordered" evidence="1">
    <location>
        <begin position="1"/>
        <end position="31"/>
    </location>
</feature>
<name>A0A8J7G4Y3_9FLAO</name>
<gene>
    <name evidence="2" type="ORF">IM532_04600</name>
</gene>
<accession>A0A8J7G4Y3</accession>
<sequence length="179" mass="20697">METPVRPAQVIPSPEPKRRTNKPMGSSSGSAFSLKSAIKDIKKDLVEEEVLRNDLPREKYELNDVQNFWNKFLERLKLEQNIPAYNALSTTTIYVEENNVITLEFISASSESEFETYKNRIINGLRNSIKNFYFTIEVKYSAQEAKSHILTSKQKFEALVLKNPVLLKLKEEFGLDLYE</sequence>
<proteinExistence type="predicted"/>
<dbReference type="Proteomes" id="UP000608754">
    <property type="component" value="Unassembled WGS sequence"/>
</dbReference>
<dbReference type="RefSeq" id="WP_194182257.1">
    <property type="nucleotide sequence ID" value="NZ_JADGIK010000002.1"/>
</dbReference>
<reference evidence="2" key="1">
    <citation type="submission" date="2020-10" db="EMBL/GenBank/DDBJ databases">
        <authorList>
            <person name="Lu T."/>
            <person name="Wang Q."/>
            <person name="Han X."/>
        </authorList>
    </citation>
    <scope>NUCLEOTIDE SEQUENCE</scope>
    <source>
        <strain evidence="2">WQ 117</strain>
    </source>
</reference>
<protein>
    <recommendedName>
        <fullName evidence="4">DNA polymerase III subunit gamma/tau</fullName>
    </recommendedName>
</protein>
<dbReference type="AlphaFoldDB" id="A0A8J7G4Y3"/>
<organism evidence="2 3">
    <name type="scientific">Faecalibacter rhinopitheci</name>
    <dbReference type="NCBI Taxonomy" id="2779678"/>
    <lineage>
        <taxon>Bacteria</taxon>
        <taxon>Pseudomonadati</taxon>
        <taxon>Bacteroidota</taxon>
        <taxon>Flavobacteriia</taxon>
        <taxon>Flavobacteriales</taxon>
        <taxon>Weeksellaceae</taxon>
        <taxon>Faecalibacter</taxon>
    </lineage>
</organism>
<keyword evidence="3" id="KW-1185">Reference proteome</keyword>
<evidence type="ECO:0000313" key="3">
    <source>
        <dbReference type="Proteomes" id="UP000608754"/>
    </source>
</evidence>
<dbReference type="EMBL" id="JADGIK010000002">
    <property type="protein sequence ID" value="MBF0596732.1"/>
    <property type="molecule type" value="Genomic_DNA"/>
</dbReference>
<evidence type="ECO:0000256" key="1">
    <source>
        <dbReference type="SAM" id="MobiDB-lite"/>
    </source>
</evidence>
<comment type="caution">
    <text evidence="2">The sequence shown here is derived from an EMBL/GenBank/DDBJ whole genome shotgun (WGS) entry which is preliminary data.</text>
</comment>
<evidence type="ECO:0000313" key="2">
    <source>
        <dbReference type="EMBL" id="MBF0596732.1"/>
    </source>
</evidence>
<evidence type="ECO:0008006" key="4">
    <source>
        <dbReference type="Google" id="ProtNLM"/>
    </source>
</evidence>